<dbReference type="AlphaFoldDB" id="A0A2T4PG28"/>
<dbReference type="KEGG" id="sxo:SXYL_00956"/>
<dbReference type="Pfam" id="PF06569">
    <property type="entry name" value="DUF1128"/>
    <property type="match status" value="1"/>
</dbReference>
<dbReference type="HAMAP" id="MF_00829">
    <property type="entry name" value="UPF0435"/>
    <property type="match status" value="1"/>
</dbReference>
<accession>A0A2T4PG28</accession>
<dbReference type="EMBL" id="JAGETT010000106">
    <property type="protein sequence ID" value="MBO1920050.1"/>
    <property type="molecule type" value="Genomic_DNA"/>
</dbReference>
<evidence type="ECO:0000313" key="3">
    <source>
        <dbReference type="EMBL" id="RIM91353.1"/>
    </source>
</evidence>
<dbReference type="EMBL" id="VBTJ01000003">
    <property type="protein sequence ID" value="TLP88969.1"/>
    <property type="molecule type" value="Genomic_DNA"/>
</dbReference>
<organism evidence="2">
    <name type="scientific">Staphylococcus xylosus</name>
    <dbReference type="NCBI Taxonomy" id="1288"/>
    <lineage>
        <taxon>Bacteria</taxon>
        <taxon>Bacillati</taxon>
        <taxon>Bacillota</taxon>
        <taxon>Bacilli</taxon>
        <taxon>Bacillales</taxon>
        <taxon>Staphylococcaceae</taxon>
        <taxon>Staphylococcus</taxon>
    </lineage>
</organism>
<evidence type="ECO:0000313" key="6">
    <source>
        <dbReference type="Proteomes" id="UP000285567"/>
    </source>
</evidence>
<dbReference type="EMBL" id="QXUI01000008">
    <property type="protein sequence ID" value="RIM91353.1"/>
    <property type="molecule type" value="Genomic_DNA"/>
</dbReference>
<dbReference type="Proteomes" id="UP000285567">
    <property type="component" value="Unassembled WGS sequence"/>
</dbReference>
<proteinExistence type="inferred from homology"/>
<name>A0A2T4PG28_STAXY</name>
<dbReference type="KEGG" id="sxy:BE24_07320"/>
<comment type="similarity">
    <text evidence="1">Belongs to the UPF0435 family.</text>
</comment>
<dbReference type="OrthoDB" id="2404926at2"/>
<dbReference type="Proteomes" id="UP000307747">
    <property type="component" value="Unassembled WGS sequence"/>
</dbReference>
<comment type="caution">
    <text evidence="2">The sequence shown here is derived from an EMBL/GenBank/DDBJ whole genome shotgun (WGS) entry which is preliminary data.</text>
</comment>
<reference evidence="2" key="4">
    <citation type="submission" date="2021-03" db="EMBL/GenBank/DDBJ databases">
        <title>Molecular epidemiology and mechanisms of colistin and carbapenem resistance in Enterobacteriaceae from clinical isolates, the environment and porcine samples in Pretoria, South Africa.</title>
        <authorList>
            <person name="Bogoshi D."/>
            <person name="Mbelle N.M."/>
            <person name="Naidoo V."/>
            <person name="Osei Sekyere J."/>
        </authorList>
    </citation>
    <scope>NUCLEOTIDE SEQUENCE</scope>
    <source>
        <strain evidence="2">ESB009</strain>
    </source>
</reference>
<dbReference type="RefSeq" id="WP_017723498.1">
    <property type="nucleotide sequence ID" value="NZ_BKAZ01000026.1"/>
</dbReference>
<protein>
    <recommendedName>
        <fullName evidence="1">UPF0435 protein BU097_05565</fullName>
    </recommendedName>
</protein>
<dbReference type="GeneID" id="82528829"/>
<dbReference type="Proteomes" id="UP000285579">
    <property type="component" value="Unassembled WGS sequence"/>
</dbReference>
<reference evidence="5 8" key="3">
    <citation type="submission" date="2019-05" db="EMBL/GenBank/DDBJ databases">
        <title>The metagenome of a microbial culture collection derived from dairy environment covers the genomic content of the human microbiome.</title>
        <authorList>
            <person name="Roder T."/>
            <person name="Wuthrich D."/>
            <person name="Sattari Z."/>
            <person name="Von Ah U."/>
            <person name="Bar C."/>
            <person name="Ronchi F."/>
            <person name="Macpherson A.J."/>
            <person name="Ganal-Vonarburg S.C."/>
            <person name="Bruggmann R."/>
            <person name="Vergeres G."/>
        </authorList>
    </citation>
    <scope>NUCLEOTIDE SEQUENCE [LARGE SCALE GENOMIC DNA]</scope>
    <source>
        <strain evidence="5 8">FAM 20833</strain>
    </source>
</reference>
<dbReference type="STRING" id="1288.AWC37_07320"/>
<dbReference type="InterPro" id="IPR009507">
    <property type="entry name" value="UPF0435"/>
</dbReference>
<evidence type="ECO:0000313" key="7">
    <source>
        <dbReference type="Proteomes" id="UP000285579"/>
    </source>
</evidence>
<gene>
    <name evidence="4" type="ORF">BU097_05565</name>
    <name evidence="3" type="ORF">BU104_11135</name>
    <name evidence="5" type="ORF">FEZ53_12420</name>
    <name evidence="2" type="ORF">J4710_10635</name>
</gene>
<dbReference type="EMBL" id="QXUL01000022">
    <property type="protein sequence ID" value="RIN11306.1"/>
    <property type="molecule type" value="Genomic_DNA"/>
</dbReference>
<reference evidence="3" key="2">
    <citation type="submission" date="2018-09" db="EMBL/GenBank/DDBJ databases">
        <authorList>
            <person name="Naushad S."/>
            <person name="De Buck J."/>
        </authorList>
    </citation>
    <scope>NUCLEOTIDE SEQUENCE</scope>
    <source>
        <strain evidence="3">SNUC 1349</strain>
    </source>
</reference>
<evidence type="ECO:0000313" key="8">
    <source>
        <dbReference type="Proteomes" id="UP000307747"/>
    </source>
</evidence>
<sequence>MANNNEQMIDEIRGRLNLVNQSVIDPEKFKTANEQEIREIYDYVTSKASFTPSEASAIAEALGQIRQ</sequence>
<evidence type="ECO:0000313" key="5">
    <source>
        <dbReference type="EMBL" id="TLP88969.1"/>
    </source>
</evidence>
<evidence type="ECO:0000313" key="2">
    <source>
        <dbReference type="EMBL" id="MBO1920050.1"/>
    </source>
</evidence>
<evidence type="ECO:0000256" key="1">
    <source>
        <dbReference type="HAMAP-Rule" id="MF_00829"/>
    </source>
</evidence>
<dbReference type="KEGG" id="sxl:SXYLSMQ121_0948"/>
<reference evidence="6 7" key="1">
    <citation type="journal article" date="2016" name="Front. Microbiol.">
        <title>Comprehensive Phylogenetic Analysis of Bovine Non-aureus Staphylococci Species Based on Whole-Genome Sequencing.</title>
        <authorList>
            <person name="Naushad S."/>
            <person name="Barkema H.W."/>
            <person name="Luby C."/>
            <person name="Condas L.A."/>
            <person name="Nobrega D.B."/>
            <person name="Carson D.A."/>
            <person name="De Buck J."/>
        </authorList>
    </citation>
    <scope>NUCLEOTIDE SEQUENCE [LARGE SCALE GENOMIC DNA]</scope>
    <source>
        <strain evidence="4 6">SNUC 102</strain>
        <strain evidence="3 7">SNUC 1349</strain>
    </source>
</reference>
<evidence type="ECO:0000313" key="4">
    <source>
        <dbReference type="EMBL" id="RIN11306.1"/>
    </source>
</evidence>
<keyword evidence="6" id="KW-1185">Reference proteome</keyword>